<dbReference type="InterPro" id="IPR028994">
    <property type="entry name" value="Integrin_alpha_N"/>
</dbReference>
<evidence type="ECO:0000259" key="2">
    <source>
        <dbReference type="Pfam" id="PF21348"/>
    </source>
</evidence>
<protein>
    <recommendedName>
        <fullName evidence="2">Rhamnogalacturonan lyase family 11 C-terminal domain-containing protein</fullName>
    </recommendedName>
</protein>
<feature type="domain" description="Rhamnogalacturonan lyase family 11 C-terminal" evidence="2">
    <location>
        <begin position="417"/>
        <end position="644"/>
    </location>
</feature>
<dbReference type="RefSeq" id="WP_144997760.1">
    <property type="nucleotide sequence ID" value="NZ_CP036281.1"/>
</dbReference>
<evidence type="ECO:0000313" key="3">
    <source>
        <dbReference type="EMBL" id="QDU81970.1"/>
    </source>
</evidence>
<dbReference type="EMBL" id="CP036281">
    <property type="protein sequence ID" value="QDU81970.1"/>
    <property type="molecule type" value="Genomic_DNA"/>
</dbReference>
<keyword evidence="4" id="KW-1185">Reference proteome</keyword>
<organism evidence="3 4">
    <name type="scientific">Polystyrenella longa</name>
    <dbReference type="NCBI Taxonomy" id="2528007"/>
    <lineage>
        <taxon>Bacteria</taxon>
        <taxon>Pseudomonadati</taxon>
        <taxon>Planctomycetota</taxon>
        <taxon>Planctomycetia</taxon>
        <taxon>Planctomycetales</taxon>
        <taxon>Planctomycetaceae</taxon>
        <taxon>Polystyrenella</taxon>
    </lineage>
</organism>
<dbReference type="InterPro" id="IPR049366">
    <property type="entry name" value="RGL11_C"/>
</dbReference>
<dbReference type="Pfam" id="PF21348">
    <property type="entry name" value="RGL11_C"/>
    <property type="match status" value="1"/>
</dbReference>
<dbReference type="PANTHER" id="PTHR43118:SF1">
    <property type="entry name" value="RHAMNOGALACTURONAN LYASE (EUROFUNG)"/>
    <property type="match status" value="1"/>
</dbReference>
<name>A0A518CRY0_9PLAN</name>
<dbReference type="OrthoDB" id="9816589at2"/>
<evidence type="ECO:0000256" key="1">
    <source>
        <dbReference type="SAM" id="SignalP"/>
    </source>
</evidence>
<reference evidence="3 4" key="1">
    <citation type="submission" date="2019-02" db="EMBL/GenBank/DDBJ databases">
        <title>Deep-cultivation of Planctomycetes and their phenomic and genomic characterization uncovers novel biology.</title>
        <authorList>
            <person name="Wiegand S."/>
            <person name="Jogler M."/>
            <person name="Boedeker C."/>
            <person name="Pinto D."/>
            <person name="Vollmers J."/>
            <person name="Rivas-Marin E."/>
            <person name="Kohn T."/>
            <person name="Peeters S.H."/>
            <person name="Heuer A."/>
            <person name="Rast P."/>
            <person name="Oberbeckmann S."/>
            <person name="Bunk B."/>
            <person name="Jeske O."/>
            <person name="Meyerdierks A."/>
            <person name="Storesund J.E."/>
            <person name="Kallscheuer N."/>
            <person name="Luecker S."/>
            <person name="Lage O.M."/>
            <person name="Pohl T."/>
            <person name="Merkel B.J."/>
            <person name="Hornburger P."/>
            <person name="Mueller R.-W."/>
            <person name="Bruemmer F."/>
            <person name="Labrenz M."/>
            <person name="Spormann A.M."/>
            <person name="Op den Camp H."/>
            <person name="Overmann J."/>
            <person name="Amann R."/>
            <person name="Jetten M.S.M."/>
            <person name="Mascher T."/>
            <person name="Medema M.H."/>
            <person name="Devos D.P."/>
            <person name="Kaster A.-K."/>
            <person name="Ovreas L."/>
            <person name="Rohde M."/>
            <person name="Galperin M.Y."/>
            <person name="Jogler C."/>
        </authorList>
    </citation>
    <scope>NUCLEOTIDE SEQUENCE [LARGE SCALE GENOMIC DNA]</scope>
    <source>
        <strain evidence="3 4">Pla110</strain>
    </source>
</reference>
<dbReference type="SUPFAM" id="SSF69318">
    <property type="entry name" value="Integrin alpha N-terminal domain"/>
    <property type="match status" value="1"/>
</dbReference>
<proteinExistence type="predicted"/>
<evidence type="ECO:0000313" key="4">
    <source>
        <dbReference type="Proteomes" id="UP000317178"/>
    </source>
</evidence>
<gene>
    <name evidence="3" type="ORF">Pla110_37220</name>
</gene>
<dbReference type="PANTHER" id="PTHR43118">
    <property type="entry name" value="RHAMNOGALACTURONAN LYASE (EUROFUNG)"/>
    <property type="match status" value="1"/>
</dbReference>
<dbReference type="InterPro" id="IPR034641">
    <property type="entry name" value="RGL11"/>
</dbReference>
<sequence length="676" mass="76012" precursor="true">MRISVFIGCCLLFLSLSVDAAEPVVLLDDDFSSYQKGSFSSVVGAHTEYHYLPEAAPKGNWAVTTFRSSVRSQEAWRVIEHDGEPAMGQFYKNSFKHYHPMVVTGDFAWRDYTIEAKFEPQTEDRLTGIGFRYWNDRCYYFCGVDQGNVVLKWVNHATAFRKPLEKVLAQAPLPGGQQTECNLKISITGDQIHINLNGVELNAVDSLFKQGKVSMMSDGPAVFEEIKVSTTAEELARINAEIKSREDEESQLQAANPKPVLWKKMFLDDFGVGRNLRFGDLNNDGQIDILVGQVMHHGPKDRNSEISCLTALTVDGEQLWQLGRPDAWKNHLTNDVAFQIHDLDNDGKTEVIFCKDLKIQIADGATGKIIKSVPTPKLPANTPEEYTRFPQALGDSLFFCDLSGNGFDGDLILKDRYLNVWSFDNDLNLKWSAQCNTGHYPYAYDVDDDGKDEIMVGYTLFDDDGKPIWSLDSKVTDHADGVAIVPFMKGEAPRLLCAASDEGMFFADMAGNVLKHHYLGHVQNPAVADFRPDMPGLEAISINFWGNQGIVHFYDARGDIYHDFEPCHHGSMCLPINWTGKPGEFWVLSPSVEQGGMFDGWGRKVVQFPADGHPEMCNAVLDLYGDARDEIVVWNPNELWIYTQDDNPLRGDLYKTTRNPLYNYSNYQTTVSIPLE</sequence>
<feature type="signal peptide" evidence="1">
    <location>
        <begin position="1"/>
        <end position="20"/>
    </location>
</feature>
<dbReference type="AlphaFoldDB" id="A0A518CRY0"/>
<keyword evidence="1" id="KW-0732">Signal</keyword>
<accession>A0A518CRY0</accession>
<dbReference type="Gene3D" id="2.60.120.560">
    <property type="entry name" value="Exo-inulinase, domain 1"/>
    <property type="match status" value="1"/>
</dbReference>
<dbReference type="KEGG" id="plon:Pla110_37220"/>
<feature type="chain" id="PRO_5022162391" description="Rhamnogalacturonan lyase family 11 C-terminal domain-containing protein" evidence="1">
    <location>
        <begin position="21"/>
        <end position="676"/>
    </location>
</feature>
<dbReference type="Proteomes" id="UP000317178">
    <property type="component" value="Chromosome"/>
</dbReference>